<dbReference type="InterPro" id="IPR009057">
    <property type="entry name" value="Homeodomain-like_sf"/>
</dbReference>
<accession>A0ABV5KCY9</accession>
<proteinExistence type="predicted"/>
<keyword evidence="7" id="KW-1185">Reference proteome</keyword>
<evidence type="ECO:0000256" key="3">
    <source>
        <dbReference type="ARBA" id="ARBA00023163"/>
    </source>
</evidence>
<feature type="domain" description="HTH tetR-type" evidence="5">
    <location>
        <begin position="18"/>
        <end position="78"/>
    </location>
</feature>
<dbReference type="InterPro" id="IPR050109">
    <property type="entry name" value="HTH-type_TetR-like_transc_reg"/>
</dbReference>
<gene>
    <name evidence="6" type="ORF">ACFFRI_16235</name>
</gene>
<evidence type="ECO:0000259" key="5">
    <source>
        <dbReference type="PROSITE" id="PS50977"/>
    </source>
</evidence>
<organism evidence="6 7">
    <name type="scientific">Nocardioides plantarum</name>
    <dbReference type="NCBI Taxonomy" id="29299"/>
    <lineage>
        <taxon>Bacteria</taxon>
        <taxon>Bacillati</taxon>
        <taxon>Actinomycetota</taxon>
        <taxon>Actinomycetes</taxon>
        <taxon>Propionibacteriales</taxon>
        <taxon>Nocardioidaceae</taxon>
        <taxon>Nocardioides</taxon>
    </lineage>
</organism>
<evidence type="ECO:0000313" key="6">
    <source>
        <dbReference type="EMBL" id="MFB9314607.1"/>
    </source>
</evidence>
<dbReference type="EMBL" id="JBHMDG010000022">
    <property type="protein sequence ID" value="MFB9314607.1"/>
    <property type="molecule type" value="Genomic_DNA"/>
</dbReference>
<evidence type="ECO:0000256" key="2">
    <source>
        <dbReference type="ARBA" id="ARBA00023125"/>
    </source>
</evidence>
<evidence type="ECO:0000256" key="1">
    <source>
        <dbReference type="ARBA" id="ARBA00023015"/>
    </source>
</evidence>
<sequence length="192" mass="20307">MSSQVFKSSRSGLRSRQAETLTKLLRAGDEELRAVGHEALTIRTVAARAGVSPATAYTYLASKNHLFAELFLGYLSDDEGHEPSGATPTARVQSVTRRMSELLAAAPQLAAAATPALLSSDPDVDQLRVRIGAVFVRRFDAALGEASTPALVDALTLAFSGALLQAGMGVITYADLDRRLDSVVATILLGHE</sequence>
<name>A0ABV5KCY9_9ACTN</name>
<keyword evidence="3" id="KW-0804">Transcription</keyword>
<evidence type="ECO:0000256" key="4">
    <source>
        <dbReference type="PROSITE-ProRule" id="PRU00335"/>
    </source>
</evidence>
<dbReference type="PROSITE" id="PS50977">
    <property type="entry name" value="HTH_TETR_2"/>
    <property type="match status" value="1"/>
</dbReference>
<dbReference type="Proteomes" id="UP001589750">
    <property type="component" value="Unassembled WGS sequence"/>
</dbReference>
<dbReference type="SUPFAM" id="SSF46689">
    <property type="entry name" value="Homeodomain-like"/>
    <property type="match status" value="1"/>
</dbReference>
<dbReference type="PANTHER" id="PTHR30055:SF234">
    <property type="entry name" value="HTH-TYPE TRANSCRIPTIONAL REGULATOR BETI"/>
    <property type="match status" value="1"/>
</dbReference>
<dbReference type="Gene3D" id="1.10.357.10">
    <property type="entry name" value="Tetracycline Repressor, domain 2"/>
    <property type="match status" value="1"/>
</dbReference>
<feature type="DNA-binding region" description="H-T-H motif" evidence="4">
    <location>
        <begin position="41"/>
        <end position="60"/>
    </location>
</feature>
<dbReference type="PANTHER" id="PTHR30055">
    <property type="entry name" value="HTH-TYPE TRANSCRIPTIONAL REGULATOR RUTR"/>
    <property type="match status" value="1"/>
</dbReference>
<dbReference type="Pfam" id="PF00440">
    <property type="entry name" value="TetR_N"/>
    <property type="match status" value="1"/>
</dbReference>
<protein>
    <submittedName>
        <fullName evidence="6">TetR/AcrR family transcriptional regulator</fullName>
    </submittedName>
</protein>
<keyword evidence="1" id="KW-0805">Transcription regulation</keyword>
<comment type="caution">
    <text evidence="6">The sequence shown here is derived from an EMBL/GenBank/DDBJ whole genome shotgun (WGS) entry which is preliminary data.</text>
</comment>
<evidence type="ECO:0000313" key="7">
    <source>
        <dbReference type="Proteomes" id="UP001589750"/>
    </source>
</evidence>
<dbReference type="InterPro" id="IPR001647">
    <property type="entry name" value="HTH_TetR"/>
</dbReference>
<dbReference type="RefSeq" id="WP_140011170.1">
    <property type="nucleotide sequence ID" value="NZ_JBHMDG010000022.1"/>
</dbReference>
<keyword evidence="2 4" id="KW-0238">DNA-binding</keyword>
<reference evidence="6 7" key="1">
    <citation type="submission" date="2024-09" db="EMBL/GenBank/DDBJ databases">
        <authorList>
            <person name="Sun Q."/>
            <person name="Mori K."/>
        </authorList>
    </citation>
    <scope>NUCLEOTIDE SEQUENCE [LARGE SCALE GENOMIC DNA]</scope>
    <source>
        <strain evidence="6 7">JCM 9626</strain>
    </source>
</reference>